<dbReference type="Proteomes" id="UP000318199">
    <property type="component" value="Unassembled WGS sequence"/>
</dbReference>
<keyword evidence="2" id="KW-1185">Reference proteome</keyword>
<dbReference type="InterPro" id="IPR003795">
    <property type="entry name" value="DUF192"/>
</dbReference>
<comment type="caution">
    <text evidence="1">The sequence shown here is derived from an EMBL/GenBank/DDBJ whole genome shotgun (WGS) entry which is preliminary data.</text>
</comment>
<dbReference type="PANTHER" id="PTHR37953:SF1">
    <property type="entry name" value="UPF0127 PROTEIN MJ1496"/>
    <property type="match status" value="1"/>
</dbReference>
<evidence type="ECO:0000313" key="1">
    <source>
        <dbReference type="EMBL" id="TWO70693.1"/>
    </source>
</evidence>
<reference evidence="1 2" key="1">
    <citation type="submission" date="2019-07" db="EMBL/GenBank/DDBJ databases">
        <title>Caenimonas sedimenti sp. nov., isolated from activated sludge.</title>
        <authorList>
            <person name="Xu J."/>
        </authorList>
    </citation>
    <scope>NUCLEOTIDE SEQUENCE [LARGE SCALE GENOMIC DNA]</scope>
    <source>
        <strain evidence="1 2">HX-9-20</strain>
    </source>
</reference>
<proteinExistence type="predicted"/>
<sequence>MNLPRLILTLAESRIEALVARSEEDREQGLMECRSLGPDEGMLFVQDEAKEACFWMKDTPLDLSVAFIDEQGRILNVEDMEADSLESKCAAGPARYVLEMRLGWFGEHGIRAGDTIEGLPPLEGVTPPASPAAAA</sequence>
<dbReference type="PANTHER" id="PTHR37953">
    <property type="entry name" value="UPF0127 PROTEIN MJ1496"/>
    <property type="match status" value="1"/>
</dbReference>
<dbReference type="AlphaFoldDB" id="A0A562ZQ81"/>
<organism evidence="1 2">
    <name type="scientific">Caenimonas sedimenti</name>
    <dbReference type="NCBI Taxonomy" id="2596921"/>
    <lineage>
        <taxon>Bacteria</taxon>
        <taxon>Pseudomonadati</taxon>
        <taxon>Pseudomonadota</taxon>
        <taxon>Betaproteobacteria</taxon>
        <taxon>Burkholderiales</taxon>
        <taxon>Comamonadaceae</taxon>
        <taxon>Caenimonas</taxon>
    </lineage>
</organism>
<dbReference type="OrthoDB" id="5526466at2"/>
<dbReference type="Pfam" id="PF02643">
    <property type="entry name" value="DUF192"/>
    <property type="match status" value="1"/>
</dbReference>
<evidence type="ECO:0000313" key="2">
    <source>
        <dbReference type="Proteomes" id="UP000318199"/>
    </source>
</evidence>
<accession>A0A562ZQ81</accession>
<dbReference type="InterPro" id="IPR038695">
    <property type="entry name" value="Saro_0823-like_sf"/>
</dbReference>
<protein>
    <submittedName>
        <fullName evidence="1">DUF192 domain-containing protein</fullName>
    </submittedName>
</protein>
<name>A0A562ZQ81_9BURK</name>
<dbReference type="RefSeq" id="WP_145893685.1">
    <property type="nucleotide sequence ID" value="NZ_VOBQ01000011.1"/>
</dbReference>
<gene>
    <name evidence="1" type="ORF">FN976_14145</name>
</gene>
<dbReference type="Gene3D" id="2.60.120.1140">
    <property type="entry name" value="Protein of unknown function DUF192"/>
    <property type="match status" value="1"/>
</dbReference>
<dbReference type="EMBL" id="VOBQ01000011">
    <property type="protein sequence ID" value="TWO70693.1"/>
    <property type="molecule type" value="Genomic_DNA"/>
</dbReference>